<name>A0A078AFH4_STYLE</name>
<accession>A0A078AFH4</accession>
<proteinExistence type="predicted"/>
<reference evidence="2 3" key="1">
    <citation type="submission" date="2014-06" db="EMBL/GenBank/DDBJ databases">
        <authorList>
            <person name="Swart Estienne"/>
        </authorList>
    </citation>
    <scope>NUCLEOTIDE SEQUENCE [LARGE SCALE GENOMIC DNA]</scope>
    <source>
        <strain evidence="2 3">130c</strain>
    </source>
</reference>
<feature type="region of interest" description="Disordered" evidence="1">
    <location>
        <begin position="1"/>
        <end position="21"/>
    </location>
</feature>
<dbReference type="InParanoid" id="A0A078AFH4"/>
<protein>
    <submittedName>
        <fullName evidence="2">Uncharacterized protein</fullName>
    </submittedName>
</protein>
<keyword evidence="3" id="KW-1185">Reference proteome</keyword>
<dbReference type="EMBL" id="CCKQ01009452">
    <property type="protein sequence ID" value="CDW80940.1"/>
    <property type="molecule type" value="Genomic_DNA"/>
</dbReference>
<organism evidence="2 3">
    <name type="scientific">Stylonychia lemnae</name>
    <name type="common">Ciliate</name>
    <dbReference type="NCBI Taxonomy" id="5949"/>
    <lineage>
        <taxon>Eukaryota</taxon>
        <taxon>Sar</taxon>
        <taxon>Alveolata</taxon>
        <taxon>Ciliophora</taxon>
        <taxon>Intramacronucleata</taxon>
        <taxon>Spirotrichea</taxon>
        <taxon>Stichotrichia</taxon>
        <taxon>Sporadotrichida</taxon>
        <taxon>Oxytrichidae</taxon>
        <taxon>Stylonychinae</taxon>
        <taxon>Stylonychia</taxon>
    </lineage>
</organism>
<gene>
    <name evidence="2" type="primary">Contig14175.g15106</name>
    <name evidence="2" type="ORF">STYLEM_9946</name>
</gene>
<evidence type="ECO:0000256" key="1">
    <source>
        <dbReference type="SAM" id="MobiDB-lite"/>
    </source>
</evidence>
<dbReference type="AlphaFoldDB" id="A0A078AFH4"/>
<dbReference type="Proteomes" id="UP000039865">
    <property type="component" value="Unassembled WGS sequence"/>
</dbReference>
<evidence type="ECO:0000313" key="2">
    <source>
        <dbReference type="EMBL" id="CDW80940.1"/>
    </source>
</evidence>
<evidence type="ECO:0000313" key="3">
    <source>
        <dbReference type="Proteomes" id="UP000039865"/>
    </source>
</evidence>
<sequence>MKDNEEISPLSRRKPFSQWLQQSQKENQMKLMQGYKSYYQNYPKAYSRLSSPGFSRSGQTPTEVQNIDVFQRYQMLTTQKRAQSLAASSETPNFKHGESVNKSFGGGNNNSITLGGYQGGSQFGASVKYTESIDGSINPYTIKRAGPNAHQFKFHFEKSNFQRKSDYLMEKIESALEQDQQKRNFSTMNSHPINSSIEFKRMKEEKQQELLKKFRLRQQHQKSPQPDEIKVQIGLIKMKEVDVESEVKQELIKTIQAKQKLMVNNTISFRYDDLPGIGISKDQLMMLKRKTQDRELKDISKVVYEDSLRQSIRMYQQPNQYKQRRIDRV</sequence>